<dbReference type="Proteomes" id="UP000199657">
    <property type="component" value="Unassembled WGS sequence"/>
</dbReference>
<evidence type="ECO:0000313" key="4">
    <source>
        <dbReference type="Proteomes" id="UP000199657"/>
    </source>
</evidence>
<dbReference type="InterPro" id="IPR029069">
    <property type="entry name" value="HotDog_dom_sf"/>
</dbReference>
<feature type="domain" description="Acyl-CoA thioesterase-like C-terminal" evidence="2">
    <location>
        <begin position="139"/>
        <end position="269"/>
    </location>
</feature>
<dbReference type="Pfam" id="PF20789">
    <property type="entry name" value="4HBT_3C"/>
    <property type="match status" value="1"/>
</dbReference>
<dbReference type="InterPro" id="IPR042171">
    <property type="entry name" value="Acyl-CoA_hotdog"/>
</dbReference>
<name>A0A1H8TI99_9GAMM</name>
<dbReference type="Pfam" id="PF13622">
    <property type="entry name" value="4HBT_3"/>
    <property type="match status" value="1"/>
</dbReference>
<accession>A0A1H8TI99</accession>
<reference evidence="3 4" key="1">
    <citation type="submission" date="2016-10" db="EMBL/GenBank/DDBJ databases">
        <authorList>
            <person name="de Groot N.N."/>
        </authorList>
    </citation>
    <scope>NUCLEOTIDE SEQUENCE [LARGE SCALE GENOMIC DNA]</scope>
    <source>
        <strain evidence="3 4">CGMCC 1.6291</strain>
    </source>
</reference>
<dbReference type="AlphaFoldDB" id="A0A1H8TI99"/>
<dbReference type="PANTHER" id="PTHR38110:SF1">
    <property type="entry name" value="THIOESTERASE DOMAIN-CONTAINING PROTEIN"/>
    <property type="match status" value="1"/>
</dbReference>
<sequence length="272" mass="29478">MMASAPEAHPFDQAVALTPRGDGGHTGHTTAAYANMVGPFGGVIGATLLNAVMTDPQRLGDPISLTVHYAAPIADGAFSVTARAMRTNRSTQHWLVEMVQDEQIVAFATAVTALRRETWGATDALFPEVPPAASLERATPVERAPWTRCYEMRFVDGAIGGRPNDDIPSQSRLWLRDNPPRPLDFVSLAALCDAFFPRIFVRRGAWTPIGTVTLTTYFHADAAQVHEQGTGFLLGSARGLNFGKGFFDQSAEVWSTDGSLLASSHQVVYYKE</sequence>
<dbReference type="OrthoDB" id="4370297at2"/>
<dbReference type="PANTHER" id="PTHR38110">
    <property type="entry name" value="CHROMOSOME 23, WHOLE GENOME SHOTGUN SEQUENCE"/>
    <property type="match status" value="1"/>
</dbReference>
<dbReference type="EMBL" id="FOEG01000004">
    <property type="protein sequence ID" value="SEO90516.1"/>
    <property type="molecule type" value="Genomic_DNA"/>
</dbReference>
<dbReference type="SUPFAM" id="SSF54637">
    <property type="entry name" value="Thioesterase/thiol ester dehydrase-isomerase"/>
    <property type="match status" value="2"/>
</dbReference>
<dbReference type="InterPro" id="IPR049449">
    <property type="entry name" value="TesB_ACOT8-like_N"/>
</dbReference>
<dbReference type="RefSeq" id="WP_091643513.1">
    <property type="nucleotide sequence ID" value="NZ_FOEG01000004.1"/>
</dbReference>
<gene>
    <name evidence="3" type="ORF">SAMN04488052_104204</name>
</gene>
<proteinExistence type="predicted"/>
<evidence type="ECO:0000259" key="2">
    <source>
        <dbReference type="Pfam" id="PF20789"/>
    </source>
</evidence>
<dbReference type="Gene3D" id="2.40.160.210">
    <property type="entry name" value="Acyl-CoA thioesterase, double hotdog domain"/>
    <property type="match status" value="1"/>
</dbReference>
<evidence type="ECO:0000259" key="1">
    <source>
        <dbReference type="Pfam" id="PF13622"/>
    </source>
</evidence>
<organism evidence="3 4">
    <name type="scientific">Aquisalimonas asiatica</name>
    <dbReference type="NCBI Taxonomy" id="406100"/>
    <lineage>
        <taxon>Bacteria</taxon>
        <taxon>Pseudomonadati</taxon>
        <taxon>Pseudomonadota</taxon>
        <taxon>Gammaproteobacteria</taxon>
        <taxon>Chromatiales</taxon>
        <taxon>Ectothiorhodospiraceae</taxon>
        <taxon>Aquisalimonas</taxon>
    </lineage>
</organism>
<feature type="domain" description="Acyl-CoA thioesterase-like N-terminal HotDog" evidence="1">
    <location>
        <begin position="34"/>
        <end position="111"/>
    </location>
</feature>
<dbReference type="STRING" id="406100.SAMN04488052_104204"/>
<keyword evidence="4" id="KW-1185">Reference proteome</keyword>
<dbReference type="InterPro" id="IPR049450">
    <property type="entry name" value="ACOT8-like_C"/>
</dbReference>
<dbReference type="InterPro" id="IPR052389">
    <property type="entry name" value="Sec_Metab_Biosynth-Assoc"/>
</dbReference>
<protein>
    <submittedName>
        <fullName evidence="3">Acyl-coenzyme A thioesterase PaaI, contains HGG motif</fullName>
    </submittedName>
</protein>
<evidence type="ECO:0000313" key="3">
    <source>
        <dbReference type="EMBL" id="SEO90516.1"/>
    </source>
</evidence>